<accession>A0AAN9IRU9</accession>
<proteinExistence type="predicted"/>
<comment type="caution">
    <text evidence="2">The sequence shown here is derived from an EMBL/GenBank/DDBJ whole genome shotgun (WGS) entry which is preliminary data.</text>
</comment>
<evidence type="ECO:0000313" key="2">
    <source>
        <dbReference type="EMBL" id="KAK7285117.1"/>
    </source>
</evidence>
<protein>
    <submittedName>
        <fullName evidence="2">Uncharacterized protein</fullName>
    </submittedName>
</protein>
<feature type="compositionally biased region" description="Basic and acidic residues" evidence="1">
    <location>
        <begin position="1"/>
        <end position="12"/>
    </location>
</feature>
<keyword evidence="3" id="KW-1185">Reference proteome</keyword>
<feature type="region of interest" description="Disordered" evidence="1">
    <location>
        <begin position="1"/>
        <end position="69"/>
    </location>
</feature>
<dbReference type="AlphaFoldDB" id="A0AAN9IRU9"/>
<reference evidence="2 3" key="1">
    <citation type="submission" date="2024-01" db="EMBL/GenBank/DDBJ databases">
        <title>The genomes of 5 underutilized Papilionoideae crops provide insights into root nodulation and disease resistance.</title>
        <authorList>
            <person name="Yuan L."/>
        </authorList>
    </citation>
    <scope>NUCLEOTIDE SEQUENCE [LARGE SCALE GENOMIC DNA]</scope>
    <source>
        <strain evidence="2">LY-2023</strain>
        <tissue evidence="2">Leaf</tissue>
    </source>
</reference>
<evidence type="ECO:0000313" key="3">
    <source>
        <dbReference type="Proteomes" id="UP001359559"/>
    </source>
</evidence>
<sequence>MLAYDKCGHREVIVPYPNSEDEQAGKGADENQGVSGIEAAPRGGVSEMGAAPGESGSGIPTVESSEAVP</sequence>
<dbReference type="EMBL" id="JAYKXN010000005">
    <property type="protein sequence ID" value="KAK7285117.1"/>
    <property type="molecule type" value="Genomic_DNA"/>
</dbReference>
<evidence type="ECO:0000256" key="1">
    <source>
        <dbReference type="SAM" id="MobiDB-lite"/>
    </source>
</evidence>
<name>A0AAN9IRU9_CLITE</name>
<dbReference type="Proteomes" id="UP001359559">
    <property type="component" value="Unassembled WGS sequence"/>
</dbReference>
<organism evidence="2 3">
    <name type="scientific">Clitoria ternatea</name>
    <name type="common">Butterfly pea</name>
    <dbReference type="NCBI Taxonomy" id="43366"/>
    <lineage>
        <taxon>Eukaryota</taxon>
        <taxon>Viridiplantae</taxon>
        <taxon>Streptophyta</taxon>
        <taxon>Embryophyta</taxon>
        <taxon>Tracheophyta</taxon>
        <taxon>Spermatophyta</taxon>
        <taxon>Magnoliopsida</taxon>
        <taxon>eudicotyledons</taxon>
        <taxon>Gunneridae</taxon>
        <taxon>Pentapetalae</taxon>
        <taxon>rosids</taxon>
        <taxon>fabids</taxon>
        <taxon>Fabales</taxon>
        <taxon>Fabaceae</taxon>
        <taxon>Papilionoideae</taxon>
        <taxon>50 kb inversion clade</taxon>
        <taxon>NPAAA clade</taxon>
        <taxon>indigoferoid/millettioid clade</taxon>
        <taxon>Phaseoleae</taxon>
        <taxon>Clitoria</taxon>
    </lineage>
</organism>
<gene>
    <name evidence="2" type="ORF">RJT34_19877</name>
</gene>